<evidence type="ECO:0000313" key="2">
    <source>
        <dbReference type="EMBL" id="PWA54646.1"/>
    </source>
</evidence>
<accession>A0A2U1M052</accession>
<sequence>MSKASSQKQNSLTDSKTTIHISNDPDNVFLEDDYDEDNTSRCVSRRLYLKPTHASGNLDKQVILKRIRRRKRMNLVKSTINSLFATKTTPPTGNSSPNKMRWIDDPFAAP</sequence>
<reference evidence="2 3" key="1">
    <citation type="journal article" date="2018" name="Mol. Plant">
        <title>The genome of Artemisia annua provides insight into the evolution of Asteraceae family and artemisinin biosynthesis.</title>
        <authorList>
            <person name="Shen Q."/>
            <person name="Zhang L."/>
            <person name="Liao Z."/>
            <person name="Wang S."/>
            <person name="Yan T."/>
            <person name="Shi P."/>
            <person name="Liu M."/>
            <person name="Fu X."/>
            <person name="Pan Q."/>
            <person name="Wang Y."/>
            <person name="Lv Z."/>
            <person name="Lu X."/>
            <person name="Zhang F."/>
            <person name="Jiang W."/>
            <person name="Ma Y."/>
            <person name="Chen M."/>
            <person name="Hao X."/>
            <person name="Li L."/>
            <person name="Tang Y."/>
            <person name="Lv G."/>
            <person name="Zhou Y."/>
            <person name="Sun X."/>
            <person name="Brodelius P.E."/>
            <person name="Rose J.K.C."/>
            <person name="Tang K."/>
        </authorList>
    </citation>
    <scope>NUCLEOTIDE SEQUENCE [LARGE SCALE GENOMIC DNA]</scope>
    <source>
        <strain evidence="3">cv. Huhao1</strain>
        <tissue evidence="2">Leaf</tissue>
    </source>
</reference>
<dbReference type="OrthoDB" id="749289at2759"/>
<evidence type="ECO:0000313" key="3">
    <source>
        <dbReference type="Proteomes" id="UP000245207"/>
    </source>
</evidence>
<dbReference type="PANTHER" id="PTHR35324">
    <property type="entry name" value="BNAA08G03750D PROTEIN"/>
    <property type="match status" value="1"/>
</dbReference>
<evidence type="ECO:0000256" key="1">
    <source>
        <dbReference type="SAM" id="MobiDB-lite"/>
    </source>
</evidence>
<proteinExistence type="predicted"/>
<dbReference type="EMBL" id="PKPP01007005">
    <property type="protein sequence ID" value="PWA54646.1"/>
    <property type="molecule type" value="Genomic_DNA"/>
</dbReference>
<feature type="region of interest" description="Disordered" evidence="1">
    <location>
        <begin position="85"/>
        <end position="110"/>
    </location>
</feature>
<keyword evidence="3" id="KW-1185">Reference proteome</keyword>
<comment type="caution">
    <text evidence="2">The sequence shown here is derived from an EMBL/GenBank/DDBJ whole genome shotgun (WGS) entry which is preliminary data.</text>
</comment>
<dbReference type="Proteomes" id="UP000245207">
    <property type="component" value="Unassembled WGS sequence"/>
</dbReference>
<gene>
    <name evidence="2" type="ORF">CTI12_AA431970</name>
</gene>
<organism evidence="2 3">
    <name type="scientific">Artemisia annua</name>
    <name type="common">Sweet wormwood</name>
    <dbReference type="NCBI Taxonomy" id="35608"/>
    <lineage>
        <taxon>Eukaryota</taxon>
        <taxon>Viridiplantae</taxon>
        <taxon>Streptophyta</taxon>
        <taxon>Embryophyta</taxon>
        <taxon>Tracheophyta</taxon>
        <taxon>Spermatophyta</taxon>
        <taxon>Magnoliopsida</taxon>
        <taxon>eudicotyledons</taxon>
        <taxon>Gunneridae</taxon>
        <taxon>Pentapetalae</taxon>
        <taxon>asterids</taxon>
        <taxon>campanulids</taxon>
        <taxon>Asterales</taxon>
        <taxon>Asteraceae</taxon>
        <taxon>Asteroideae</taxon>
        <taxon>Anthemideae</taxon>
        <taxon>Artemisiinae</taxon>
        <taxon>Artemisia</taxon>
    </lineage>
</organism>
<protein>
    <submittedName>
        <fullName evidence="2">Uncharacterized protein</fullName>
    </submittedName>
</protein>
<feature type="region of interest" description="Disordered" evidence="1">
    <location>
        <begin position="1"/>
        <end position="33"/>
    </location>
</feature>
<feature type="compositionally biased region" description="Polar residues" evidence="1">
    <location>
        <begin position="85"/>
        <end position="98"/>
    </location>
</feature>
<dbReference type="PANTHER" id="PTHR35324:SF4">
    <property type="entry name" value="EXPRESSED PROTEIN"/>
    <property type="match status" value="1"/>
</dbReference>
<feature type="compositionally biased region" description="Polar residues" evidence="1">
    <location>
        <begin position="1"/>
        <end position="25"/>
    </location>
</feature>
<dbReference type="AlphaFoldDB" id="A0A2U1M052"/>
<name>A0A2U1M052_ARTAN</name>